<dbReference type="AlphaFoldDB" id="A0A6A5UEL0"/>
<evidence type="ECO:0000313" key="3">
    <source>
        <dbReference type="Proteomes" id="UP000800035"/>
    </source>
</evidence>
<dbReference type="PANTHER" id="PTHR21310">
    <property type="entry name" value="AMINOGLYCOSIDE PHOSPHOTRANSFERASE-RELATED-RELATED"/>
    <property type="match status" value="1"/>
</dbReference>
<dbReference type="InterPro" id="IPR011009">
    <property type="entry name" value="Kinase-like_dom_sf"/>
</dbReference>
<proteinExistence type="predicted"/>
<reference evidence="2" key="1">
    <citation type="journal article" date="2020" name="Stud. Mycol.">
        <title>101 Dothideomycetes genomes: a test case for predicting lifestyles and emergence of pathogens.</title>
        <authorList>
            <person name="Haridas S."/>
            <person name="Albert R."/>
            <person name="Binder M."/>
            <person name="Bloem J."/>
            <person name="Labutti K."/>
            <person name="Salamov A."/>
            <person name="Andreopoulos B."/>
            <person name="Baker S."/>
            <person name="Barry K."/>
            <person name="Bills G."/>
            <person name="Bluhm B."/>
            <person name="Cannon C."/>
            <person name="Castanera R."/>
            <person name="Culley D."/>
            <person name="Daum C."/>
            <person name="Ezra D."/>
            <person name="Gonzalez J."/>
            <person name="Henrissat B."/>
            <person name="Kuo A."/>
            <person name="Liang C."/>
            <person name="Lipzen A."/>
            <person name="Lutzoni F."/>
            <person name="Magnuson J."/>
            <person name="Mondo S."/>
            <person name="Nolan M."/>
            <person name="Ohm R."/>
            <person name="Pangilinan J."/>
            <person name="Park H.-J."/>
            <person name="Ramirez L."/>
            <person name="Alfaro M."/>
            <person name="Sun H."/>
            <person name="Tritt A."/>
            <person name="Yoshinaga Y."/>
            <person name="Zwiers L.-H."/>
            <person name="Turgeon B."/>
            <person name="Goodwin S."/>
            <person name="Spatafora J."/>
            <person name="Crous P."/>
            <person name="Grigoriev I."/>
        </authorList>
    </citation>
    <scope>NUCLEOTIDE SEQUENCE</scope>
    <source>
        <strain evidence="2">CBS 675.92</strain>
    </source>
</reference>
<dbReference type="SUPFAM" id="SSF56112">
    <property type="entry name" value="Protein kinase-like (PK-like)"/>
    <property type="match status" value="1"/>
</dbReference>
<gene>
    <name evidence="2" type="ORF">CC80DRAFT_302969</name>
</gene>
<protein>
    <recommendedName>
        <fullName evidence="1">Aminoglycoside phosphotransferase domain-containing protein</fullName>
    </recommendedName>
</protein>
<keyword evidence="3" id="KW-1185">Reference proteome</keyword>
<dbReference type="OrthoDB" id="3792302at2759"/>
<evidence type="ECO:0000259" key="1">
    <source>
        <dbReference type="Pfam" id="PF01636"/>
    </source>
</evidence>
<evidence type="ECO:0000313" key="2">
    <source>
        <dbReference type="EMBL" id="KAF1959547.1"/>
    </source>
</evidence>
<dbReference type="Proteomes" id="UP000800035">
    <property type="component" value="Unassembled WGS sequence"/>
</dbReference>
<organism evidence="2 3">
    <name type="scientific">Byssothecium circinans</name>
    <dbReference type="NCBI Taxonomy" id="147558"/>
    <lineage>
        <taxon>Eukaryota</taxon>
        <taxon>Fungi</taxon>
        <taxon>Dikarya</taxon>
        <taxon>Ascomycota</taxon>
        <taxon>Pezizomycotina</taxon>
        <taxon>Dothideomycetes</taxon>
        <taxon>Pleosporomycetidae</taxon>
        <taxon>Pleosporales</taxon>
        <taxon>Massarineae</taxon>
        <taxon>Massarinaceae</taxon>
        <taxon>Byssothecium</taxon>
    </lineage>
</organism>
<name>A0A6A5UEL0_9PLEO</name>
<sequence>MAEIPPDTLLTPSTHHLAETSCKMNVPTLAELLEKWYGTSDSEAVAEQHEEDRCMLYPSMDNMVSMDKFPYYRAGCTDLPTVAEIEQAFRDRAAGLRSYPTQSDVHVCRLGKYVAKKCKSAMNIFIEANNLLFLEDYEVRTPKLFAAWAVGPEYYNDGYLVMEYIEGQQFTGQLLSELEPAAIKIIGRKFAEQIRLLRSIPNEGDEFYSTLNRKGFPPWNYFLSTHKSIVNGPYNSYKALIDAFCDTLELSTVMNTVMASAVMGASKGTKATFTHLDLKFENMIVRPIKSEDGATIEDWEVTLIDWHECAWLPEWTQFVAIQEKFARGWLYEEYEQHTNLLWDYFLEHFEETFPQEREFMHKCNKAGLSFLF</sequence>
<dbReference type="Pfam" id="PF01636">
    <property type="entry name" value="APH"/>
    <property type="match status" value="1"/>
</dbReference>
<accession>A0A6A5UEL0</accession>
<dbReference type="EMBL" id="ML976984">
    <property type="protein sequence ID" value="KAF1959547.1"/>
    <property type="molecule type" value="Genomic_DNA"/>
</dbReference>
<dbReference type="InterPro" id="IPR002575">
    <property type="entry name" value="Aminoglycoside_PTrfase"/>
</dbReference>
<feature type="domain" description="Aminoglycoside phosphotransferase" evidence="1">
    <location>
        <begin position="111"/>
        <end position="311"/>
    </location>
</feature>
<dbReference type="InterPro" id="IPR051678">
    <property type="entry name" value="AGP_Transferase"/>
</dbReference>
<dbReference type="PANTHER" id="PTHR21310:SF48">
    <property type="entry name" value="AMINOGLYCOSIDE PHOSPHOTRANSFERASE DOMAIN-CONTAINING PROTEIN"/>
    <property type="match status" value="1"/>
</dbReference>